<evidence type="ECO:0000256" key="1">
    <source>
        <dbReference type="ARBA" id="ARBA00004141"/>
    </source>
</evidence>
<accession>A0A6J0CDF5</accession>
<evidence type="ECO:0000313" key="11">
    <source>
        <dbReference type="RefSeq" id="XP_046587175.1"/>
    </source>
</evidence>
<comment type="subcellular location">
    <subcellularLocation>
        <location evidence="1">Membrane</location>
        <topology evidence="1">Multi-pass membrane protein</topology>
    </subcellularLocation>
</comment>
<dbReference type="RefSeq" id="XP_046587175.1">
    <property type="nucleotide sequence ID" value="XM_046731219.1"/>
</dbReference>
<feature type="region of interest" description="Disordered" evidence="5">
    <location>
        <begin position="456"/>
        <end position="491"/>
    </location>
</feature>
<dbReference type="InterPro" id="IPR003689">
    <property type="entry name" value="ZIP"/>
</dbReference>
<keyword evidence="4 6" id="KW-0472">Membrane</keyword>
<dbReference type="RefSeq" id="XP_046587163.1">
    <property type="nucleotide sequence ID" value="XM_046731207.1"/>
</dbReference>
<evidence type="ECO:0000256" key="6">
    <source>
        <dbReference type="SAM" id="Phobius"/>
    </source>
</evidence>
<dbReference type="PANTHER" id="PTHR11040:SF203">
    <property type="entry name" value="FI18611P1-RELATED"/>
    <property type="match status" value="1"/>
</dbReference>
<feature type="transmembrane region" description="Helical" evidence="6">
    <location>
        <begin position="433"/>
        <end position="452"/>
    </location>
</feature>
<dbReference type="RefSeq" id="XP_046587182.1">
    <property type="nucleotide sequence ID" value="XM_046731226.1"/>
</dbReference>
<dbReference type="OrthoDB" id="448280at2759"/>
<feature type="region of interest" description="Disordered" evidence="5">
    <location>
        <begin position="274"/>
        <end position="299"/>
    </location>
</feature>
<organism evidence="7 8">
    <name type="scientific">Neodiprion lecontei</name>
    <name type="common">Redheaded pine sawfly</name>
    <dbReference type="NCBI Taxonomy" id="441921"/>
    <lineage>
        <taxon>Eukaryota</taxon>
        <taxon>Metazoa</taxon>
        <taxon>Ecdysozoa</taxon>
        <taxon>Arthropoda</taxon>
        <taxon>Hexapoda</taxon>
        <taxon>Insecta</taxon>
        <taxon>Pterygota</taxon>
        <taxon>Neoptera</taxon>
        <taxon>Endopterygota</taxon>
        <taxon>Hymenoptera</taxon>
        <taxon>Tenthredinoidea</taxon>
        <taxon>Diprionidae</taxon>
        <taxon>Diprioninae</taxon>
        <taxon>Neodiprion</taxon>
    </lineage>
</organism>
<proteinExistence type="predicted"/>
<evidence type="ECO:0000256" key="2">
    <source>
        <dbReference type="ARBA" id="ARBA00022692"/>
    </source>
</evidence>
<gene>
    <name evidence="8 9 10 11 12" type="primary">LOC107227870</name>
</gene>
<keyword evidence="2 6" id="KW-0812">Transmembrane</keyword>
<feature type="region of interest" description="Disordered" evidence="5">
    <location>
        <begin position="142"/>
        <end position="208"/>
    </location>
</feature>
<feature type="transmembrane region" description="Helical" evidence="6">
    <location>
        <begin position="334"/>
        <end position="355"/>
    </location>
</feature>
<dbReference type="Pfam" id="PF02535">
    <property type="entry name" value="Zip"/>
    <property type="match status" value="1"/>
</dbReference>
<reference evidence="8 9" key="1">
    <citation type="submission" date="2025-05" db="UniProtKB">
        <authorList>
            <consortium name="RefSeq"/>
        </authorList>
    </citation>
    <scope>IDENTIFICATION</scope>
    <source>
        <tissue evidence="8 9">Thorax and Abdomen</tissue>
    </source>
</reference>
<evidence type="ECO:0000313" key="8">
    <source>
        <dbReference type="RefSeq" id="XP_015524647.2"/>
    </source>
</evidence>
<name>A0A6J0CDF5_NEOLC</name>
<evidence type="ECO:0000256" key="4">
    <source>
        <dbReference type="ARBA" id="ARBA00023136"/>
    </source>
</evidence>
<keyword evidence="3 6" id="KW-1133">Transmembrane helix</keyword>
<dbReference type="GeneID" id="107227870"/>
<keyword evidence="7" id="KW-1185">Reference proteome</keyword>
<dbReference type="RefSeq" id="XP_015524647.2">
    <property type="nucleotide sequence ID" value="XM_015669161.2"/>
</dbReference>
<feature type="transmembrane region" description="Helical" evidence="6">
    <location>
        <begin position="20"/>
        <end position="43"/>
    </location>
</feature>
<feature type="transmembrane region" description="Helical" evidence="6">
    <location>
        <begin position="64"/>
        <end position="86"/>
    </location>
</feature>
<feature type="compositionally biased region" description="Low complexity" evidence="5">
    <location>
        <begin position="284"/>
        <end position="299"/>
    </location>
</feature>
<dbReference type="RefSeq" id="XP_046587168.1">
    <property type="nucleotide sequence ID" value="XM_046731212.1"/>
</dbReference>
<sequence length="523" mass="55126">MEAMGTIIDNAQKTPVVNNGAVGILLAKIGAMLVLGIGSLSVGSLPLCINRCRLSRGSASTAEGLLTSLLLCFGGGVLLFTSFVHLAPEVRESVEKLQESGKLMKLGGGLGLAELLLCGGFFFVYLVEEAVHAALDRKPEPTEAALHRSVSLRRCNRSSSGSRRSREAGRSGEKSLSTDARISPMAQDRAYESDTDNPGIFATRNSRLHQEVDSGYEKNGNLAGKVNGGSTCPCDASANPTRNSFGNTIPLSQNERSYLSRNLEVPRGLDGGEIEGKANPLCGNSSASSASTASPPASTLPPNASVRGLLTVIALSFHAIFEGLTVGLEPSMSSVIYLTAAIATHKLVIGFCVGMEMVAAGANARIVLGYLVVFSVVTPIGIGIGLVIGRLEDPGEGLGPLPTLLQGFAAGTLLYIVFFEVLARERANEKSGLLQLAAILVGFMFMLGLQYATSHSHEHGHGHSHGHSHEEETKNGDDDHLQNHDHRHHPDDLIASTISNVTEKILDVISTTLSSTMVTEKSA</sequence>
<evidence type="ECO:0000313" key="7">
    <source>
        <dbReference type="Proteomes" id="UP000829291"/>
    </source>
</evidence>
<feature type="transmembrane region" description="Helical" evidence="6">
    <location>
        <begin position="401"/>
        <end position="421"/>
    </location>
</feature>
<feature type="transmembrane region" description="Helical" evidence="6">
    <location>
        <begin position="308"/>
        <end position="328"/>
    </location>
</feature>
<feature type="transmembrane region" description="Helical" evidence="6">
    <location>
        <begin position="367"/>
        <end position="389"/>
    </location>
</feature>
<protein>
    <submittedName>
        <fullName evidence="8 9">Protein zntD isoform X1</fullName>
    </submittedName>
</protein>
<dbReference type="Proteomes" id="UP000829291">
    <property type="component" value="Chromosome 1"/>
</dbReference>
<feature type="transmembrane region" description="Helical" evidence="6">
    <location>
        <begin position="106"/>
        <end position="127"/>
    </location>
</feature>
<evidence type="ECO:0000313" key="12">
    <source>
        <dbReference type="RefSeq" id="XP_046587182.1"/>
    </source>
</evidence>
<evidence type="ECO:0000256" key="3">
    <source>
        <dbReference type="ARBA" id="ARBA00022989"/>
    </source>
</evidence>
<evidence type="ECO:0000313" key="9">
    <source>
        <dbReference type="RefSeq" id="XP_046587163.1"/>
    </source>
</evidence>
<evidence type="ECO:0000256" key="5">
    <source>
        <dbReference type="SAM" id="MobiDB-lite"/>
    </source>
</evidence>
<evidence type="ECO:0000313" key="10">
    <source>
        <dbReference type="RefSeq" id="XP_046587168.1"/>
    </source>
</evidence>
<dbReference type="PANTHER" id="PTHR11040">
    <property type="entry name" value="ZINC/IRON TRANSPORTER"/>
    <property type="match status" value="1"/>
</dbReference>
<feature type="compositionally biased region" description="Basic and acidic residues" evidence="5">
    <location>
        <begin position="164"/>
        <end position="173"/>
    </location>
</feature>